<evidence type="ECO:0000313" key="3">
    <source>
        <dbReference type="Proteomes" id="UP000567922"/>
    </source>
</evidence>
<feature type="transmembrane region" description="Helical" evidence="1">
    <location>
        <begin position="216"/>
        <end position="235"/>
    </location>
</feature>
<protein>
    <submittedName>
        <fullName evidence="2">Uncharacterized protein</fullName>
    </submittedName>
</protein>
<keyword evidence="3" id="KW-1185">Reference proteome</keyword>
<gene>
    <name evidence="2" type="ORF">FHU29_003061</name>
</gene>
<reference evidence="2 3" key="1">
    <citation type="submission" date="2020-08" db="EMBL/GenBank/DDBJ databases">
        <title>Sequencing the genomes of 1000 actinobacteria strains.</title>
        <authorList>
            <person name="Klenk H.-P."/>
        </authorList>
    </citation>
    <scope>NUCLEOTIDE SEQUENCE [LARGE SCALE GENOMIC DNA]</scope>
    <source>
        <strain evidence="2 3">DSM 45258</strain>
    </source>
</reference>
<feature type="transmembrane region" description="Helical" evidence="1">
    <location>
        <begin position="29"/>
        <end position="52"/>
    </location>
</feature>
<accession>A0A839RNM6</accession>
<keyword evidence="1" id="KW-0472">Membrane</keyword>
<organism evidence="2 3">
    <name type="scientific">Hoyosella altamirensis</name>
    <dbReference type="NCBI Taxonomy" id="616997"/>
    <lineage>
        <taxon>Bacteria</taxon>
        <taxon>Bacillati</taxon>
        <taxon>Actinomycetota</taxon>
        <taxon>Actinomycetes</taxon>
        <taxon>Mycobacteriales</taxon>
        <taxon>Hoyosellaceae</taxon>
        <taxon>Hoyosella</taxon>
    </lineage>
</organism>
<feature type="transmembrane region" description="Helical" evidence="1">
    <location>
        <begin position="100"/>
        <end position="120"/>
    </location>
</feature>
<proteinExistence type="predicted"/>
<dbReference type="EMBL" id="JACHWS010000003">
    <property type="protein sequence ID" value="MBB3038592.1"/>
    <property type="molecule type" value="Genomic_DNA"/>
</dbReference>
<dbReference type="AlphaFoldDB" id="A0A839RNM6"/>
<dbReference type="OrthoDB" id="3209791at2"/>
<comment type="caution">
    <text evidence="2">The sequence shown here is derived from an EMBL/GenBank/DDBJ whole genome shotgun (WGS) entry which is preliminary data.</text>
</comment>
<evidence type="ECO:0000313" key="2">
    <source>
        <dbReference type="EMBL" id="MBB3038592.1"/>
    </source>
</evidence>
<dbReference type="RefSeq" id="WP_064440510.1">
    <property type="nucleotide sequence ID" value="NZ_BDDI01000008.1"/>
</dbReference>
<keyword evidence="1" id="KW-1133">Transmembrane helix</keyword>
<evidence type="ECO:0000256" key="1">
    <source>
        <dbReference type="SAM" id="Phobius"/>
    </source>
</evidence>
<feature type="transmembrane region" description="Helical" evidence="1">
    <location>
        <begin position="64"/>
        <end position="88"/>
    </location>
</feature>
<dbReference type="Proteomes" id="UP000567922">
    <property type="component" value="Unassembled WGS sequence"/>
</dbReference>
<name>A0A839RNM6_9ACTN</name>
<keyword evidence="1" id="KW-0812">Transmembrane</keyword>
<feature type="transmembrane region" description="Helical" evidence="1">
    <location>
        <begin position="176"/>
        <end position="196"/>
    </location>
</feature>
<sequence length="241" mass="26038">MATTTLTRTSATQRIQRSMHLHTATLPQMVLWIAAILAAIFVVQYAIVVAIGNADASMNTSTPIVLSIFLFVFGVQALAQTLPFALSLGLTRRAFFCSTILYIAALSIILSLATGIMASLEEVTGGWGQEFTFFRAATIVPVVPIAQWMLVPLVLITGGLLGMFFGAVYQRWSTTGVWSVALTLVLFGGLVTVVNIWQGWWPAIWQWLNDIPLETIVLGGPALIALVAGIAAYVITRRSPV</sequence>
<feature type="transmembrane region" description="Helical" evidence="1">
    <location>
        <begin position="145"/>
        <end position="169"/>
    </location>
</feature>